<feature type="compositionally biased region" description="Gly residues" evidence="1">
    <location>
        <begin position="284"/>
        <end position="298"/>
    </location>
</feature>
<dbReference type="Pfam" id="PF00188">
    <property type="entry name" value="CAP"/>
    <property type="match status" value="1"/>
</dbReference>
<dbReference type="SMART" id="SM00198">
    <property type="entry name" value="SCP"/>
    <property type="match status" value="1"/>
</dbReference>
<dbReference type="AlphaFoldDB" id="A0AAV4DZS1"/>
<dbReference type="PRINTS" id="PR00837">
    <property type="entry name" value="V5TPXLIKE"/>
</dbReference>
<reference evidence="3 4" key="1">
    <citation type="journal article" date="2021" name="Elife">
        <title>Chloroplast acquisition without the gene transfer in kleptoplastic sea slugs, Plakobranchus ocellatus.</title>
        <authorList>
            <person name="Maeda T."/>
            <person name="Takahashi S."/>
            <person name="Yoshida T."/>
            <person name="Shimamura S."/>
            <person name="Takaki Y."/>
            <person name="Nagai Y."/>
            <person name="Toyoda A."/>
            <person name="Suzuki Y."/>
            <person name="Arimoto A."/>
            <person name="Ishii H."/>
            <person name="Satoh N."/>
            <person name="Nishiyama T."/>
            <person name="Hasebe M."/>
            <person name="Maruyama T."/>
            <person name="Minagawa J."/>
            <person name="Obokata J."/>
            <person name="Shigenobu S."/>
        </authorList>
    </citation>
    <scope>NUCLEOTIDE SEQUENCE [LARGE SCALE GENOMIC DNA]</scope>
</reference>
<dbReference type="PROSITE" id="PS01009">
    <property type="entry name" value="CRISP_1"/>
    <property type="match status" value="1"/>
</dbReference>
<dbReference type="Gene3D" id="3.40.33.10">
    <property type="entry name" value="CAP"/>
    <property type="match status" value="1"/>
</dbReference>
<sequence>MRIIHLRPVLRLRQLLQQSNNSTNIMKAVIITCLSLAVCTITTLADRVCVEQITDECQGLTMDTVDPRGRVHCCPSGYSSISTSTSTTNGVTDFECTCRESGLGFISHGNARNRPGNLLNGFGSLRGFHFGSPRGSRFGVHGGFRFGTQGRFPFGGFHFRRPGHSPSGVTDGISDDIPSDAGGVSGGTAGGVSGGTAVGVSGGTAVGASGAAAGSVSVGTAGGVSGGTAGGVFGGTAGGVSGGAAGGVFDGPDDDESDGTDGGESDGTDGGESDGTDGGESDGTDGGVSDGTDGGESGGAPTAADKDPLEEYRQKSLAKHNELRARHGCPDLVLSDDLNDFAQNWAEHLAANNLFNHSGRTLPSGKKIGENIAMNSSSAGADYEGPEPVQQWYSEISKYNFETNFPNWRVTGHFTQVIWKSSTELGVGKARSADGRTVVAVANYRPPGNDVTAYPENVPRLL</sequence>
<dbReference type="InterPro" id="IPR014044">
    <property type="entry name" value="CAP_dom"/>
</dbReference>
<gene>
    <name evidence="3" type="ORF">PoB_007605400</name>
</gene>
<evidence type="ECO:0000259" key="2">
    <source>
        <dbReference type="SMART" id="SM00198"/>
    </source>
</evidence>
<dbReference type="GO" id="GO:0005576">
    <property type="term" value="C:extracellular region"/>
    <property type="evidence" value="ECO:0007669"/>
    <property type="project" value="InterPro"/>
</dbReference>
<dbReference type="CDD" id="cd05382">
    <property type="entry name" value="CAP_GAPR1-like"/>
    <property type="match status" value="1"/>
</dbReference>
<comment type="caution">
    <text evidence="3">The sequence shown here is derived from an EMBL/GenBank/DDBJ whole genome shotgun (WGS) entry which is preliminary data.</text>
</comment>
<dbReference type="FunFam" id="3.40.33.10:FF:000002">
    <property type="entry name" value="Golgi-associated plant pathogenesis-related protein 1"/>
    <property type="match status" value="1"/>
</dbReference>
<dbReference type="InterPro" id="IPR018244">
    <property type="entry name" value="Allrgn_V5/Tpx1_CS"/>
</dbReference>
<feature type="domain" description="SCP" evidence="2">
    <location>
        <begin position="311"/>
        <end position="452"/>
    </location>
</feature>
<dbReference type="InterPro" id="IPR001283">
    <property type="entry name" value="CRISP-related"/>
</dbReference>
<keyword evidence="4" id="KW-1185">Reference proteome</keyword>
<accession>A0AAV4DZS1</accession>
<dbReference type="PANTHER" id="PTHR10334">
    <property type="entry name" value="CYSTEINE-RICH SECRETORY PROTEIN-RELATED"/>
    <property type="match status" value="1"/>
</dbReference>
<evidence type="ECO:0000313" key="4">
    <source>
        <dbReference type="Proteomes" id="UP000735302"/>
    </source>
</evidence>
<proteinExistence type="predicted"/>
<dbReference type="SUPFAM" id="SSF55797">
    <property type="entry name" value="PR-1-like"/>
    <property type="match status" value="1"/>
</dbReference>
<feature type="region of interest" description="Disordered" evidence="1">
    <location>
        <begin position="243"/>
        <end position="308"/>
    </location>
</feature>
<evidence type="ECO:0000256" key="1">
    <source>
        <dbReference type="SAM" id="MobiDB-lite"/>
    </source>
</evidence>
<dbReference type="EMBL" id="BLXT01008494">
    <property type="protein sequence ID" value="GFO49549.1"/>
    <property type="molecule type" value="Genomic_DNA"/>
</dbReference>
<evidence type="ECO:0000313" key="3">
    <source>
        <dbReference type="EMBL" id="GFO49549.1"/>
    </source>
</evidence>
<protein>
    <submittedName>
        <fullName evidence="3">Golgi-associated plant pathogenesis-related protein 1</fullName>
    </submittedName>
</protein>
<dbReference type="InterPro" id="IPR035940">
    <property type="entry name" value="CAP_sf"/>
</dbReference>
<feature type="compositionally biased region" description="Acidic residues" evidence="1">
    <location>
        <begin position="251"/>
        <end position="283"/>
    </location>
</feature>
<organism evidence="3 4">
    <name type="scientific">Plakobranchus ocellatus</name>
    <dbReference type="NCBI Taxonomy" id="259542"/>
    <lineage>
        <taxon>Eukaryota</taxon>
        <taxon>Metazoa</taxon>
        <taxon>Spiralia</taxon>
        <taxon>Lophotrochozoa</taxon>
        <taxon>Mollusca</taxon>
        <taxon>Gastropoda</taxon>
        <taxon>Heterobranchia</taxon>
        <taxon>Euthyneura</taxon>
        <taxon>Panpulmonata</taxon>
        <taxon>Sacoglossa</taxon>
        <taxon>Placobranchoidea</taxon>
        <taxon>Plakobranchidae</taxon>
        <taxon>Plakobranchus</taxon>
    </lineage>
</organism>
<name>A0AAV4DZS1_9GAST</name>
<dbReference type="Proteomes" id="UP000735302">
    <property type="component" value="Unassembled WGS sequence"/>
</dbReference>
<dbReference type="InterPro" id="IPR034113">
    <property type="entry name" value="SCP_GAPR1-like"/>
</dbReference>